<proteinExistence type="predicted"/>
<dbReference type="GO" id="GO:0015833">
    <property type="term" value="P:peptide transport"/>
    <property type="evidence" value="ECO:0007669"/>
    <property type="project" value="InterPro"/>
</dbReference>
<evidence type="ECO:0000259" key="13">
    <source>
        <dbReference type="PROSITE" id="PS50929"/>
    </source>
</evidence>
<protein>
    <submittedName>
        <fullName evidence="14">ABC transporter ATP-binding protein</fullName>
    </submittedName>
</protein>
<feature type="transmembrane region" description="Helical" evidence="11">
    <location>
        <begin position="271"/>
        <end position="290"/>
    </location>
</feature>
<evidence type="ECO:0000256" key="9">
    <source>
        <dbReference type="ARBA" id="ARBA00023136"/>
    </source>
</evidence>
<dbReference type="PROSITE" id="PS51257">
    <property type="entry name" value="PROKAR_LIPOPROTEIN"/>
    <property type="match status" value="1"/>
</dbReference>
<organism evidence="14 15">
    <name type="scientific">Burkholderia gladioli</name>
    <name type="common">Pseudomonas marginata</name>
    <name type="synonym">Phytomonas marginata</name>
    <dbReference type="NCBI Taxonomy" id="28095"/>
    <lineage>
        <taxon>Bacteria</taxon>
        <taxon>Pseudomonadati</taxon>
        <taxon>Pseudomonadota</taxon>
        <taxon>Betaproteobacteria</taxon>
        <taxon>Burkholderiales</taxon>
        <taxon>Burkholderiaceae</taxon>
        <taxon>Burkholderia</taxon>
    </lineage>
</organism>
<comment type="subcellular location">
    <subcellularLocation>
        <location evidence="1">Cell membrane</location>
        <topology evidence="1">Multi-pass membrane protein</topology>
    </subcellularLocation>
</comment>
<dbReference type="Gene3D" id="1.20.1560.10">
    <property type="entry name" value="ABC transporter type 1, transmembrane domain"/>
    <property type="match status" value="1"/>
</dbReference>
<gene>
    <name evidence="14" type="ORF">CRM94_23805</name>
</gene>
<comment type="caution">
    <text evidence="14">The sequence shown here is derived from an EMBL/GenBank/DDBJ whole genome shotgun (WGS) entry which is preliminary data.</text>
</comment>
<dbReference type="EMBL" id="PDDY01000004">
    <property type="protein sequence ID" value="PEH37548.1"/>
    <property type="molecule type" value="Genomic_DNA"/>
</dbReference>
<evidence type="ECO:0000256" key="7">
    <source>
        <dbReference type="ARBA" id="ARBA00022840"/>
    </source>
</evidence>
<dbReference type="PANTHER" id="PTHR43553:SF11">
    <property type="entry name" value="ABC TRANSPORTER ATP-BINDING_PERMEASE PROTEIN YOJI"/>
    <property type="match status" value="1"/>
</dbReference>
<dbReference type="AlphaFoldDB" id="A0A2A7S1X5"/>
<dbReference type="GO" id="GO:0005524">
    <property type="term" value="F:ATP binding"/>
    <property type="evidence" value="ECO:0007669"/>
    <property type="project" value="UniProtKB-KW"/>
</dbReference>
<dbReference type="NCBIfam" id="TIGR01194">
    <property type="entry name" value="cyc_pep_trnsptr"/>
    <property type="match status" value="1"/>
</dbReference>
<feature type="region of interest" description="Disordered" evidence="10">
    <location>
        <begin position="544"/>
        <end position="576"/>
    </location>
</feature>
<evidence type="ECO:0000256" key="10">
    <source>
        <dbReference type="SAM" id="MobiDB-lite"/>
    </source>
</evidence>
<keyword evidence="5 11" id="KW-0812">Transmembrane</keyword>
<dbReference type="Gene3D" id="3.40.50.300">
    <property type="entry name" value="P-loop containing nucleotide triphosphate hydrolases"/>
    <property type="match status" value="1"/>
</dbReference>
<evidence type="ECO:0000256" key="2">
    <source>
        <dbReference type="ARBA" id="ARBA00022448"/>
    </source>
</evidence>
<feature type="transmembrane region" description="Helical" evidence="11">
    <location>
        <begin position="156"/>
        <end position="175"/>
    </location>
</feature>
<feature type="transmembrane region" description="Helical" evidence="11">
    <location>
        <begin position="20"/>
        <end position="43"/>
    </location>
</feature>
<dbReference type="InterPro" id="IPR005898">
    <property type="entry name" value="Cyc_pep_transpt_SyrD/YojI"/>
</dbReference>
<evidence type="ECO:0000313" key="15">
    <source>
        <dbReference type="Proteomes" id="UP000220629"/>
    </source>
</evidence>
<dbReference type="SUPFAM" id="SSF52540">
    <property type="entry name" value="P-loop containing nucleoside triphosphate hydrolases"/>
    <property type="match status" value="1"/>
</dbReference>
<evidence type="ECO:0000259" key="12">
    <source>
        <dbReference type="PROSITE" id="PS50893"/>
    </source>
</evidence>
<dbReference type="InterPro" id="IPR027417">
    <property type="entry name" value="P-loop_NTPase"/>
</dbReference>
<keyword evidence="6" id="KW-0547">Nucleotide-binding</keyword>
<evidence type="ECO:0000256" key="5">
    <source>
        <dbReference type="ARBA" id="ARBA00022692"/>
    </source>
</evidence>
<dbReference type="GO" id="GO:0043190">
    <property type="term" value="C:ATP-binding cassette (ABC) transporter complex"/>
    <property type="evidence" value="ECO:0007669"/>
    <property type="project" value="TreeGrafter"/>
</dbReference>
<accession>A0A2A7S1X5</accession>
<dbReference type="GO" id="GO:0140359">
    <property type="term" value="F:ABC-type transporter activity"/>
    <property type="evidence" value="ECO:0007669"/>
    <property type="project" value="InterPro"/>
</dbReference>
<feature type="transmembrane region" description="Helical" evidence="11">
    <location>
        <begin position="63"/>
        <end position="89"/>
    </location>
</feature>
<feature type="transmembrane region" description="Helical" evidence="11">
    <location>
        <begin position="128"/>
        <end position="150"/>
    </location>
</feature>
<dbReference type="InterPro" id="IPR011527">
    <property type="entry name" value="ABC1_TM_dom"/>
</dbReference>
<keyword evidence="3" id="KW-1003">Cell membrane</keyword>
<dbReference type="PROSITE" id="PS50929">
    <property type="entry name" value="ABC_TM1F"/>
    <property type="match status" value="1"/>
</dbReference>
<dbReference type="Pfam" id="PF00005">
    <property type="entry name" value="ABC_tran"/>
    <property type="match status" value="1"/>
</dbReference>
<keyword evidence="2" id="KW-0813">Transport</keyword>
<dbReference type="InterPro" id="IPR003439">
    <property type="entry name" value="ABC_transporter-like_ATP-bd"/>
</dbReference>
<dbReference type="SMART" id="SM00382">
    <property type="entry name" value="AAA"/>
    <property type="match status" value="1"/>
</dbReference>
<evidence type="ECO:0000256" key="4">
    <source>
        <dbReference type="ARBA" id="ARBA00022519"/>
    </source>
</evidence>
<sequence>MISEGARSMSTTRYFKRNFWSLLVTMLLSCTKAAFTVGLLAYINYVATQGLHKSPLDTLLTGLGLLGALLLSDGVSQYVQAGLGSSLVAQLRRDLSSRFIEIEYHLLAGKKASVFGALIEDIGRISPAIVIMPHLFYNGIFVIICATYVAMLSTKLFLVLIGGLGIASLVSFLLVRSTGRRFDEMRVSEEALFEHFRTIADGKKEMLLNRSRAEHFADTILQPAIERAQKVSKQTYLNWNLNQAWMPTAIYGTIFMVVYFGYMSFSLPAELIIRFVIGSLFIIGPLNFLIESGRQVGTGLSSWRHLERVGLDLRDGPQTPMLEHASQPLAQWRTIQASELAYRYPESPAESRGIGPLNFRIDRGEMIFIIGGNGSGKSTMMHMLCGLLPAGSGRLYLDGQPVDPESRGYREKFSSVFGDFYLFDHVIDQQGALLPDARTRGYLRDLGLDKQVFVEDGRLSQTNLSTGQRKRLALLQCYAENREICLFDEWAADQDPHFREHFYLELLPNLRRQGKTLIVVSHDDRYFHVADRLIKLERGRIAFDKAPEPNPAAGSRSGEPDASRSGLPSEADKVVG</sequence>
<reference evidence="15" key="1">
    <citation type="submission" date="2017-09" db="EMBL/GenBank/DDBJ databases">
        <title>FDA dAtabase for Regulatory Grade micrObial Sequences (FDA-ARGOS): Supporting development and validation of Infectious Disease Dx tests.</title>
        <authorList>
            <person name="Minogue T."/>
            <person name="Wolcott M."/>
            <person name="Wasieloski L."/>
            <person name="Aguilar W."/>
            <person name="Moore D."/>
            <person name="Tallon L."/>
            <person name="Sadzewicz L."/>
            <person name="Ott S."/>
            <person name="Zhao X."/>
            <person name="Nagaraj S."/>
            <person name="Vavikolanu K."/>
            <person name="Aluvathingal J."/>
            <person name="Nadendla S."/>
            <person name="Sichtig H."/>
        </authorList>
    </citation>
    <scope>NUCLEOTIDE SEQUENCE [LARGE SCALE GENOMIC DNA]</scope>
    <source>
        <strain evidence="15">FDAARGOS_390</strain>
    </source>
</reference>
<evidence type="ECO:0000256" key="8">
    <source>
        <dbReference type="ARBA" id="ARBA00022989"/>
    </source>
</evidence>
<feature type="domain" description="ABC transporter" evidence="12">
    <location>
        <begin position="335"/>
        <end position="563"/>
    </location>
</feature>
<name>A0A2A7S1X5_BURGA</name>
<evidence type="ECO:0000256" key="1">
    <source>
        <dbReference type="ARBA" id="ARBA00004651"/>
    </source>
</evidence>
<feature type="transmembrane region" description="Helical" evidence="11">
    <location>
        <begin position="244"/>
        <end position="265"/>
    </location>
</feature>
<keyword evidence="7 14" id="KW-0067">ATP-binding</keyword>
<evidence type="ECO:0000256" key="11">
    <source>
        <dbReference type="SAM" id="Phobius"/>
    </source>
</evidence>
<keyword evidence="9 11" id="KW-0472">Membrane</keyword>
<dbReference type="GO" id="GO:0016887">
    <property type="term" value="F:ATP hydrolysis activity"/>
    <property type="evidence" value="ECO:0007669"/>
    <property type="project" value="InterPro"/>
</dbReference>
<dbReference type="GO" id="GO:1904680">
    <property type="term" value="F:peptide transmembrane transporter activity"/>
    <property type="evidence" value="ECO:0007669"/>
    <property type="project" value="InterPro"/>
</dbReference>
<dbReference type="PROSITE" id="PS50893">
    <property type="entry name" value="ABC_TRANSPORTER_2"/>
    <property type="match status" value="1"/>
</dbReference>
<dbReference type="InterPro" id="IPR050095">
    <property type="entry name" value="ECF_ABC_transporter_ATP-bd"/>
</dbReference>
<keyword evidence="4" id="KW-0997">Cell inner membrane</keyword>
<dbReference type="Proteomes" id="UP000220629">
    <property type="component" value="Unassembled WGS sequence"/>
</dbReference>
<dbReference type="SUPFAM" id="SSF90123">
    <property type="entry name" value="ABC transporter transmembrane region"/>
    <property type="match status" value="1"/>
</dbReference>
<feature type="domain" description="ABC transmembrane type-1" evidence="13">
    <location>
        <begin position="19"/>
        <end position="298"/>
    </location>
</feature>
<evidence type="ECO:0000256" key="6">
    <source>
        <dbReference type="ARBA" id="ARBA00022741"/>
    </source>
</evidence>
<evidence type="ECO:0000313" key="14">
    <source>
        <dbReference type="EMBL" id="PEH37548.1"/>
    </source>
</evidence>
<dbReference type="InterPro" id="IPR003593">
    <property type="entry name" value="AAA+_ATPase"/>
</dbReference>
<keyword evidence="8 11" id="KW-1133">Transmembrane helix</keyword>
<dbReference type="PANTHER" id="PTHR43553">
    <property type="entry name" value="HEAVY METAL TRANSPORTER"/>
    <property type="match status" value="1"/>
</dbReference>
<evidence type="ECO:0000256" key="3">
    <source>
        <dbReference type="ARBA" id="ARBA00022475"/>
    </source>
</evidence>
<dbReference type="InterPro" id="IPR036640">
    <property type="entry name" value="ABC1_TM_sf"/>
</dbReference>